<keyword evidence="1" id="KW-1133">Transmembrane helix</keyword>
<comment type="caution">
    <text evidence="2">The sequence shown here is derived from an EMBL/GenBank/DDBJ whole genome shotgun (WGS) entry which is preliminary data.</text>
</comment>
<reference evidence="2 3" key="1">
    <citation type="submission" date="2018-10" db="EMBL/GenBank/DDBJ databases">
        <title>Draft genome sequence of Aquitalea MWU14-2217 isolated from a wild cranberry bog in Provincetown, Massachusetts.</title>
        <authorList>
            <person name="Ebadzadsahrai G."/>
            <person name="Soby S."/>
        </authorList>
    </citation>
    <scope>NUCLEOTIDE SEQUENCE [LARGE SCALE GENOMIC DNA]</scope>
    <source>
        <strain evidence="2 3">MWU14-2217</strain>
    </source>
</reference>
<accession>A0A454JJN4</accession>
<gene>
    <name evidence="2" type="ORF">EAY64_07705</name>
</gene>
<dbReference type="OrthoDB" id="9153537at2"/>
<feature type="transmembrane region" description="Helical" evidence="1">
    <location>
        <begin position="101"/>
        <end position="124"/>
    </location>
</feature>
<keyword evidence="3" id="KW-1185">Reference proteome</keyword>
<feature type="transmembrane region" description="Helical" evidence="1">
    <location>
        <begin position="68"/>
        <end position="89"/>
    </location>
</feature>
<name>A0A454JJN4_9NEIS</name>
<dbReference type="Proteomes" id="UP000274139">
    <property type="component" value="Unassembled WGS sequence"/>
</dbReference>
<keyword evidence="1" id="KW-0472">Membrane</keyword>
<evidence type="ECO:0000313" key="2">
    <source>
        <dbReference type="EMBL" id="RMC99248.1"/>
    </source>
</evidence>
<dbReference type="EMBL" id="RFAR01000026">
    <property type="protein sequence ID" value="RMC99248.1"/>
    <property type="molecule type" value="Genomic_DNA"/>
</dbReference>
<evidence type="ECO:0000313" key="3">
    <source>
        <dbReference type="Proteomes" id="UP000274139"/>
    </source>
</evidence>
<sequence length="157" mass="16883">MAMQCPSCGSTHIQPMAVVHAGGTQHFHATHTAVTSDGQFVQGSSQGHQLTALAQHCAPPAPPSPLPFVIAFGLGGATVYHAATVCDLFERGCRVGMSFWALLIYNWKQAAVGIGVIALGWLLMKGWHAQAKAYSAAKRQWQSTWFCHTCGQAHRRT</sequence>
<protein>
    <submittedName>
        <fullName evidence="2">Uncharacterized protein</fullName>
    </submittedName>
</protein>
<dbReference type="AlphaFoldDB" id="A0A454JJN4"/>
<organism evidence="2 3">
    <name type="scientific">Aquitalea palustris</name>
    <dbReference type="NCBI Taxonomy" id="2480983"/>
    <lineage>
        <taxon>Bacteria</taxon>
        <taxon>Pseudomonadati</taxon>
        <taxon>Pseudomonadota</taxon>
        <taxon>Betaproteobacteria</taxon>
        <taxon>Neisseriales</taxon>
        <taxon>Chromobacteriaceae</taxon>
        <taxon>Aquitalea</taxon>
    </lineage>
</organism>
<keyword evidence="1" id="KW-0812">Transmembrane</keyword>
<dbReference type="RefSeq" id="WP_113023991.1">
    <property type="nucleotide sequence ID" value="NZ_JAIZDC010000003.1"/>
</dbReference>
<evidence type="ECO:0000256" key="1">
    <source>
        <dbReference type="SAM" id="Phobius"/>
    </source>
</evidence>
<proteinExistence type="predicted"/>